<feature type="chain" id="PRO_5040771633" evidence="2">
    <location>
        <begin position="22"/>
        <end position="208"/>
    </location>
</feature>
<feature type="compositionally biased region" description="Basic and acidic residues" evidence="1">
    <location>
        <begin position="104"/>
        <end position="142"/>
    </location>
</feature>
<reference evidence="3" key="1">
    <citation type="submission" date="2020-08" db="EMBL/GenBank/DDBJ databases">
        <title>Genome Sequencing and Pan-Genome Analysis of Migratory bird Vibrio Strains, Inner Mongolia.</title>
        <authorList>
            <person name="Zheng L."/>
        </authorList>
    </citation>
    <scope>NUCLEOTIDE SEQUENCE</scope>
    <source>
        <strain evidence="3">M13F</strain>
    </source>
</reference>
<evidence type="ECO:0000313" key="3">
    <source>
        <dbReference type="EMBL" id="MBC5851803.1"/>
    </source>
</evidence>
<dbReference type="RefSeq" id="WP_187026413.1">
    <property type="nucleotide sequence ID" value="NZ_JACRUP010000008.1"/>
</dbReference>
<dbReference type="AlphaFoldDB" id="A0A9X0R8V0"/>
<organism evidence="3 4">
    <name type="scientific">Vibrio metschnikovii</name>
    <dbReference type="NCBI Taxonomy" id="28172"/>
    <lineage>
        <taxon>Bacteria</taxon>
        <taxon>Pseudomonadati</taxon>
        <taxon>Pseudomonadota</taxon>
        <taxon>Gammaproteobacteria</taxon>
        <taxon>Vibrionales</taxon>
        <taxon>Vibrionaceae</taxon>
        <taxon>Vibrio</taxon>
    </lineage>
</organism>
<keyword evidence="2" id="KW-0732">Signal</keyword>
<protein>
    <submittedName>
        <fullName evidence="3">DUF2796 domain-containing protein</fullName>
    </submittedName>
</protein>
<feature type="signal peptide" evidence="2">
    <location>
        <begin position="1"/>
        <end position="21"/>
    </location>
</feature>
<gene>
    <name evidence="3" type="ORF">H8Q88_12900</name>
</gene>
<evidence type="ECO:0000256" key="2">
    <source>
        <dbReference type="SAM" id="SignalP"/>
    </source>
</evidence>
<dbReference type="EMBL" id="JACRUP010000008">
    <property type="protein sequence ID" value="MBC5851803.1"/>
    <property type="molecule type" value="Genomic_DNA"/>
</dbReference>
<feature type="region of interest" description="Disordered" evidence="1">
    <location>
        <begin position="104"/>
        <end position="150"/>
    </location>
</feature>
<accession>A0A9X0R8V0</accession>
<dbReference type="Proteomes" id="UP000615796">
    <property type="component" value="Unassembled WGS sequence"/>
</dbReference>
<name>A0A9X0R8V0_VIBME</name>
<sequence>MLTKPLLALSISAVLSTAAFAHQEFRQHDAHVHGQVELNIAQDGTDLLIEITAPGADVVGFEHAPHSETQVQALNRALDILGQAESLFTLSSAAKCQLEETHVSHTLSGDKDNHDHSDHAHHDHGHDHKHDHDHDHDHDDHKHHDHKHQHGEFTAQYHYQCENVGALTQINTEWFALFPSTEKMLVNLLTERTQTAVELTKQQTRLSL</sequence>
<evidence type="ECO:0000313" key="4">
    <source>
        <dbReference type="Proteomes" id="UP000615796"/>
    </source>
</evidence>
<keyword evidence="4" id="KW-1185">Reference proteome</keyword>
<proteinExistence type="predicted"/>
<dbReference type="Pfam" id="PF10986">
    <property type="entry name" value="ZrgA"/>
    <property type="match status" value="1"/>
</dbReference>
<comment type="caution">
    <text evidence="3">The sequence shown here is derived from an EMBL/GenBank/DDBJ whole genome shotgun (WGS) entry which is preliminary data.</text>
</comment>
<dbReference type="InterPro" id="IPR021253">
    <property type="entry name" value="ZrgA-like"/>
</dbReference>
<evidence type="ECO:0000256" key="1">
    <source>
        <dbReference type="SAM" id="MobiDB-lite"/>
    </source>
</evidence>